<dbReference type="CDD" id="cd12820">
    <property type="entry name" value="LbR_YadA-like"/>
    <property type="match status" value="4"/>
</dbReference>
<evidence type="ECO:0000313" key="5">
    <source>
        <dbReference type="Proteomes" id="UP000528918"/>
    </source>
</evidence>
<feature type="domain" description="Trimeric autotransporter adhesin YadA-like stalk" evidence="2">
    <location>
        <begin position="1720"/>
        <end position="1761"/>
    </location>
</feature>
<feature type="domain" description="Trimeric autotransporter adhesin YadA-like head" evidence="1">
    <location>
        <begin position="165"/>
        <end position="183"/>
    </location>
</feature>
<dbReference type="SUPFAM" id="SSF51161">
    <property type="entry name" value="Trimeric LpxA-like enzymes"/>
    <property type="match status" value="1"/>
</dbReference>
<feature type="domain" description="Trimeric autotransporter adhesin YadA-like head" evidence="1">
    <location>
        <begin position="557"/>
        <end position="580"/>
    </location>
</feature>
<dbReference type="RefSeq" id="WP_179928276.1">
    <property type="nucleotide sequence ID" value="NZ_JACCDD010000009.1"/>
</dbReference>
<comment type="caution">
    <text evidence="4">The sequence shown here is derived from an EMBL/GenBank/DDBJ whole genome shotgun (WGS) entry which is preliminary data.</text>
</comment>
<dbReference type="Gene3D" id="2.150.10.10">
    <property type="entry name" value="Serralysin-like metalloprotease, C-terminal"/>
    <property type="match status" value="10"/>
</dbReference>
<feature type="domain" description="Trimeric autotransporter adhesin YadA-like head" evidence="1">
    <location>
        <begin position="1117"/>
        <end position="1143"/>
    </location>
</feature>
<dbReference type="Gene3D" id="6.20.50.100">
    <property type="match status" value="3"/>
</dbReference>
<feature type="domain" description="Trimeric autotransporter adhesin YadA-like head" evidence="1">
    <location>
        <begin position="365"/>
        <end position="389"/>
    </location>
</feature>
<feature type="domain" description="Trimeric autotransporter adhesin YadA-like stalk" evidence="2">
    <location>
        <begin position="1066"/>
        <end position="1107"/>
    </location>
</feature>
<sequence length="1869" mass="183803">MNNVFRLIWNRTLGRLVVTSEAARSRDKAATRQGVVGQLPAPEVASNIPALLRPVVAAVALAVGSIALVSPVQADALMNADSCANQGFNNTRIGIGSGAKACTDGVIAIGWGAEATGVNLFFPPNPDAQSGIAIGRASSATGGVAIGHRAAAGGSNSDGTSSVGTAIGGGSVARGHRSIAIGTVGNRPTVASANWAMALGTNATASGVRSVALGSEAKAKGVGSLAMGDGAVAEAIVVSTQALNDAPTSNPNGYEVGDDLPTTAVGSGATATSGTAIGHDAVAGRESGNGDGLINTGTALGAGAQATGNTSIAISPAAYAPAIADGLGAIAMGYDTRANELGSLAIGIRAEAAEAAMAFGYGAKALGKGGSALGGDAKATGNRSVAIGAAEAAKAGDIAIGDEAYAEGGVDGSGNPMSALAVGFSAEAVGDDAAAFGNNAKARANYGLAVGNFAEANGVQASSLGNGAQANGDYSLALGNIAKANGVSASSVGNFAEANGDYSLALGEFSEAGGSRSTAVGSGAKASAENAWASGSDAVASANGAIALGKQSQATVENTVAMGTNAEASATNAIAIGKDSLASGVDTGAIGRGAVATGSWAVGTGANASNGGQAFGEYSKASGNVSSAYGYAATATGARSSALGTNARAEGARSVAAGDGATARGNSFTSILIGNGSNNVNGYSNGDPMPTVALGAGAESYGTAVGLDAQGGRKLANGSVNTGTALGAGAQALGNTSIAISAVGSGAAIAEGRGAIAQGFAATASKNDSIAIGSLVKANGENSIAMGLFAESKGPDNLTLGRNASTGNVTSGVPDAVDLAGGSQIAIGTRAKTDTAGSIAVGYEAETGVSQNFGIALGGYAKGTGNSAVAIGRRATASGQNAIATGIKATASARNALATGNTANATGERAIAIGTESLASVDDTIAVGTNARATGVDALAIGRDAWAAGSVAQGAVARAANGGAAFGDGAQATWREDNDPNENPETFDVSGAALGKNALANRSGAAALGANTEVLVDDGVALGSGSISTVGPGVDGYIPATADAAQEQAILDTAAVRGAVDVGSRQITSVAAGTQDDDAVNVSQLKAVETMVADSGVNYYSVNDNGTQQGNFNNDGATGRNSLAAGTNAVASKDYAVAVGDGAEAIGFEAIAIGREAVASGRDSSIALGQLSEASGNFAIAIGRGAAAEEDNSVALGNGAISMVEQGVALGSGSLASVGSGVAGYIPEGADAADEQAILDTIATRGSVDVGSRQITRVAAGTEDGDAVNVSQLKSVSNIANAGWDLTANGEATGENIAPGESADFSQGQNIAITRTGNSIEVATADDVEFTNVDITENLTVEGETKLGDNFFVNNEGNVTYTGDITEGDQITNKTYVDNSVNELGDTPLTFMGDSGTEFERRLGETTNVKGGAEGGLTEGNIGVVADGTDTLNIQLAENIDLGEDGSVVMGDTTVNNDGLTIVGGPSITNTGIDAGGTQITNVAAGTEGDHAVNLDQLISVEDIANAGWYLSANGEGVEDGFNIAPGEAADFEEGQNIAITRDGNKINVATADDVEFSNVNVTNQLDVAGDTNIGGNTTIEGDTTVKGDTFLGDNFSVVNNEAFYTGPITENTHIVNKEYVDGGIDDLASTPITFGGDTGTTDRKLGDELNIVTSNANLSTEVTDDETLVIALSDDLDVNNVTVNDSLTVNGPTTLNGGTTIGDSLTLQAGTTVNMGGNQITNVAAGTEGDHAVNLDQLTDVSDVANKGWNVQTNGDAATNVAPGDTVQMIDGKNIAITRDGQDITVATADDVEFTNVDITENLTVEGETRLGDNFFVNNEGNVTYTGDITEGDHITNKSYVDNSVTELGDTPLTFAGDSGESFERRLG</sequence>
<protein>
    <submittedName>
        <fullName evidence="4">Uncharacterized protein</fullName>
    </submittedName>
</protein>
<feature type="domain" description="Trimeric autotransporter adhesin YadA-like head" evidence="1">
    <location>
        <begin position="750"/>
        <end position="774"/>
    </location>
</feature>
<feature type="domain" description="Trimeric autotransporter adhesin YadA-like head" evidence="1">
    <location>
        <begin position="635"/>
        <end position="661"/>
    </location>
</feature>
<feature type="domain" description="Trimeric autotransporter adhesin YadA-like head" evidence="1">
    <location>
        <begin position="324"/>
        <end position="347"/>
    </location>
</feature>
<feature type="domain" description="Trimeric autotransporter adhesin YadA-like head" evidence="1">
    <location>
        <begin position="905"/>
        <end position="931"/>
    </location>
</feature>
<feature type="domain" description="Trimeric autotransporter adhesin YadA-like head" evidence="1">
    <location>
        <begin position="864"/>
        <end position="886"/>
    </location>
</feature>
<feature type="domain" description="Trimeric autotransporter adhesin YadA-like head" evidence="1">
    <location>
        <begin position="825"/>
        <end position="845"/>
    </location>
</feature>
<feature type="domain" description="Trimeric autotransporter adhesin YadA-like head" evidence="1">
    <location>
        <begin position="1174"/>
        <end position="1200"/>
    </location>
</feature>
<evidence type="ECO:0000259" key="2">
    <source>
        <dbReference type="Pfam" id="PF05662"/>
    </source>
</evidence>
<dbReference type="Pfam" id="PF05658">
    <property type="entry name" value="YadA_head"/>
    <property type="match status" value="20"/>
</dbReference>
<keyword evidence="5" id="KW-1185">Reference proteome</keyword>
<evidence type="ECO:0000259" key="3">
    <source>
        <dbReference type="Pfam" id="PF13018"/>
    </source>
</evidence>
<feature type="domain" description="Trimeric autotransporter adhesin YadA-like head" evidence="1">
    <location>
        <begin position="484"/>
        <end position="507"/>
    </location>
</feature>
<organism evidence="4 5">
    <name type="scientific">Vreelandella zhaodongensis</name>
    <name type="common">Halomonas zhaodongensis</name>
    <dbReference type="NCBI Taxonomy" id="1176240"/>
    <lineage>
        <taxon>Bacteria</taxon>
        <taxon>Pseudomonadati</taxon>
        <taxon>Pseudomonadota</taxon>
        <taxon>Gammaproteobacteria</taxon>
        <taxon>Oceanospirillales</taxon>
        <taxon>Halomonadaceae</taxon>
        <taxon>Vreelandella</taxon>
    </lineage>
</organism>
<evidence type="ECO:0000259" key="1">
    <source>
        <dbReference type="Pfam" id="PF05658"/>
    </source>
</evidence>
<dbReference type="InterPro" id="IPR008635">
    <property type="entry name" value="Coiled_stalk_dom"/>
</dbReference>
<feature type="domain" description="Trimeric autotransporter adhesin YadA-like head" evidence="1">
    <location>
        <begin position="428"/>
        <end position="454"/>
    </location>
</feature>
<dbReference type="EMBL" id="JACCDD010000009">
    <property type="protein sequence ID" value="NYS46256.1"/>
    <property type="molecule type" value="Genomic_DNA"/>
</dbReference>
<proteinExistence type="predicted"/>
<feature type="domain" description="Trimeric autotransporter adhesin YadA-like stalk" evidence="2">
    <location>
        <begin position="1479"/>
        <end position="1515"/>
    </location>
</feature>
<dbReference type="InterPro" id="IPR008640">
    <property type="entry name" value="Adhesin_Head_dom"/>
</dbReference>
<feature type="domain" description="Trimeric autotransporter adhesin YadA-like head" evidence="1">
    <location>
        <begin position="456"/>
        <end position="480"/>
    </location>
</feature>
<dbReference type="Pfam" id="PF13018">
    <property type="entry name" value="ESPR"/>
    <property type="match status" value="1"/>
</dbReference>
<gene>
    <name evidence="4" type="ORF">HZS79_15025</name>
</gene>
<name>A0ABX2SZ65_VREZH</name>
<feature type="domain" description="Trimeric autotransporter adhesin YadA-like head" evidence="1">
    <location>
        <begin position="933"/>
        <end position="949"/>
    </location>
</feature>
<feature type="domain" description="Trimeric autotransporter adhesin YadA-like head" evidence="1">
    <location>
        <begin position="530"/>
        <end position="552"/>
    </location>
</feature>
<dbReference type="InterPro" id="IPR024973">
    <property type="entry name" value="ESPR"/>
</dbReference>
<dbReference type="Proteomes" id="UP000528918">
    <property type="component" value="Unassembled WGS sequence"/>
</dbReference>
<feature type="domain" description="Trimeric autotransporter adhesin YadA-like head" evidence="1">
    <location>
        <begin position="297"/>
        <end position="314"/>
    </location>
</feature>
<reference evidence="4 5" key="1">
    <citation type="journal article" date="2013" name="Antonie Van Leeuwenhoek">
        <title>Halomonas zhaodongensis sp. nov., a slightly halophilic bacterium isolated from saline-alkaline soils in Zhaodong, China.</title>
        <authorList>
            <person name="Jiang J."/>
            <person name="Pan Y."/>
            <person name="Meng L."/>
            <person name="Hu S."/>
            <person name="Zhang X."/>
            <person name="Hu B."/>
            <person name="Meng J."/>
            <person name="Li C."/>
            <person name="Huang H."/>
            <person name="Wang K."/>
            <person name="Su T."/>
        </authorList>
    </citation>
    <scope>NUCLEOTIDE SEQUENCE [LARGE SCALE GENOMIC DNA]</scope>
    <source>
        <strain evidence="4 5">NEAU-ST10-25</strain>
    </source>
</reference>
<dbReference type="InterPro" id="IPR011049">
    <property type="entry name" value="Serralysin-like_metalloprot_C"/>
</dbReference>
<dbReference type="Pfam" id="PF05662">
    <property type="entry name" value="YadA_stalk"/>
    <property type="match status" value="4"/>
</dbReference>
<feature type="domain" description="Trimeric autotransporter adhesin YadA-like head" evidence="1">
    <location>
        <begin position="723"/>
        <end position="740"/>
    </location>
</feature>
<evidence type="ECO:0000313" key="4">
    <source>
        <dbReference type="EMBL" id="NYS46256.1"/>
    </source>
</evidence>
<feature type="non-terminal residue" evidence="4">
    <location>
        <position position="1869"/>
    </location>
</feature>
<dbReference type="Gene3D" id="2.20.70.140">
    <property type="match status" value="1"/>
</dbReference>
<feature type="domain" description="Trimeric autotransporter adhesin YadA-like head" evidence="1">
    <location>
        <begin position="1145"/>
        <end position="1170"/>
    </location>
</feature>
<accession>A0ABX2SZ65</accession>
<feature type="domain" description="Trimeric autotransporter adhesin YadA-like head" evidence="1">
    <location>
        <begin position="196"/>
        <end position="217"/>
    </location>
</feature>
<feature type="domain" description="ESPR" evidence="3">
    <location>
        <begin position="1"/>
        <end position="42"/>
    </location>
</feature>
<dbReference type="InterPro" id="IPR011004">
    <property type="entry name" value="Trimer_LpxA-like_sf"/>
</dbReference>
<feature type="domain" description="Trimeric autotransporter adhesin YadA-like stalk" evidence="2">
    <location>
        <begin position="1254"/>
        <end position="1293"/>
    </location>
</feature>
<dbReference type="SUPFAM" id="SSF101967">
    <property type="entry name" value="Adhesin YadA, collagen-binding domain"/>
    <property type="match status" value="8"/>
</dbReference>